<evidence type="ECO:0000256" key="2">
    <source>
        <dbReference type="ARBA" id="ARBA00004651"/>
    </source>
</evidence>
<evidence type="ECO:0000256" key="10">
    <source>
        <dbReference type="ARBA" id="ARBA00022989"/>
    </source>
</evidence>
<dbReference type="SUPFAM" id="SSF52172">
    <property type="entry name" value="CheY-like"/>
    <property type="match status" value="1"/>
</dbReference>
<keyword evidence="21" id="KW-1185">Reference proteome</keyword>
<comment type="caution">
    <text evidence="20">The sequence shown here is derived from an EMBL/GenBank/DDBJ whole genome shotgun (WGS) entry which is preliminary data.</text>
</comment>
<dbReference type="AlphaFoldDB" id="A0A6J7ZJ86"/>
<feature type="domain" description="Response regulatory" evidence="18">
    <location>
        <begin position="719"/>
        <end position="836"/>
    </location>
</feature>
<dbReference type="Pfam" id="PF00072">
    <property type="entry name" value="Response_reg"/>
    <property type="match status" value="1"/>
</dbReference>
<evidence type="ECO:0000256" key="8">
    <source>
        <dbReference type="ARBA" id="ARBA00022692"/>
    </source>
</evidence>
<organism evidence="20 21">
    <name type="scientific">Planktothrix rubescens CCAP 1459/22</name>
    <dbReference type="NCBI Taxonomy" id="329571"/>
    <lineage>
        <taxon>Bacteria</taxon>
        <taxon>Bacillati</taxon>
        <taxon>Cyanobacteriota</taxon>
        <taxon>Cyanophyceae</taxon>
        <taxon>Oscillatoriophycideae</taxon>
        <taxon>Oscillatoriales</taxon>
        <taxon>Microcoleaceae</taxon>
        <taxon>Planktothrix</taxon>
    </lineage>
</organism>
<feature type="transmembrane region" description="Helical" evidence="16">
    <location>
        <begin position="27"/>
        <end position="49"/>
    </location>
</feature>
<reference evidence="20" key="1">
    <citation type="submission" date="2020-05" db="EMBL/GenBank/DDBJ databases">
        <authorList>
            <consortium name="Genoscope - CEA"/>
            <person name="William W."/>
        </authorList>
    </citation>
    <scope>NUCLEOTIDE SEQUENCE [LARGE SCALE GENOMIC DNA]</scope>
    <source>
        <strain evidence="20">PCC 7821</strain>
    </source>
</reference>
<proteinExistence type="inferred from homology"/>
<evidence type="ECO:0000256" key="12">
    <source>
        <dbReference type="ARBA" id="ARBA00023136"/>
    </source>
</evidence>
<dbReference type="SMART" id="SM00331">
    <property type="entry name" value="PP2C_SIG"/>
    <property type="match status" value="1"/>
</dbReference>
<evidence type="ECO:0000259" key="19">
    <source>
        <dbReference type="PROSITE" id="PS50885"/>
    </source>
</evidence>
<dbReference type="Pfam" id="PF07228">
    <property type="entry name" value="SpoIIE"/>
    <property type="match status" value="1"/>
</dbReference>
<dbReference type="FunFam" id="3.30.565.10:FF:000010">
    <property type="entry name" value="Sensor histidine kinase RcsC"/>
    <property type="match status" value="1"/>
</dbReference>
<dbReference type="SMART" id="SM00448">
    <property type="entry name" value="REC"/>
    <property type="match status" value="1"/>
</dbReference>
<dbReference type="Gene3D" id="1.10.8.500">
    <property type="entry name" value="HAMP domain in histidine kinase"/>
    <property type="match status" value="1"/>
</dbReference>
<dbReference type="PROSITE" id="PS50109">
    <property type="entry name" value="HIS_KIN"/>
    <property type="match status" value="1"/>
</dbReference>
<keyword evidence="11" id="KW-0902">Two-component regulatory system</keyword>
<dbReference type="PROSITE" id="PS50110">
    <property type="entry name" value="RESPONSE_REGULATORY"/>
    <property type="match status" value="1"/>
</dbReference>
<evidence type="ECO:0000256" key="6">
    <source>
        <dbReference type="ARBA" id="ARBA00022553"/>
    </source>
</evidence>
<feature type="transmembrane region" description="Helical" evidence="16">
    <location>
        <begin position="360"/>
        <end position="383"/>
    </location>
</feature>
<feature type="coiled-coil region" evidence="15">
    <location>
        <begin position="424"/>
        <end position="454"/>
    </location>
</feature>
<dbReference type="SUPFAM" id="SSF47384">
    <property type="entry name" value="Homodimeric domain of signal transducing histidine kinase"/>
    <property type="match status" value="1"/>
</dbReference>
<dbReference type="CDD" id="cd17574">
    <property type="entry name" value="REC_OmpR"/>
    <property type="match status" value="1"/>
</dbReference>
<dbReference type="InterPro" id="IPR003661">
    <property type="entry name" value="HisK_dim/P_dom"/>
</dbReference>
<comment type="catalytic activity">
    <reaction evidence="1">
        <text>ATP + protein L-histidine = ADP + protein N-phospho-L-histidine.</text>
        <dbReference type="EC" id="2.7.13.3"/>
    </reaction>
</comment>
<dbReference type="Gene3D" id="1.10.287.130">
    <property type="match status" value="1"/>
</dbReference>
<dbReference type="SMART" id="SM00387">
    <property type="entry name" value="HATPase_c"/>
    <property type="match status" value="1"/>
</dbReference>
<dbReference type="Pfam" id="PF02743">
    <property type="entry name" value="dCache_1"/>
    <property type="match status" value="1"/>
</dbReference>
<accession>A0A6J7ZJ86</accession>
<dbReference type="SUPFAM" id="SSF55874">
    <property type="entry name" value="ATPase domain of HSP90 chaperone/DNA topoisomerase II/histidine kinase"/>
    <property type="match status" value="1"/>
</dbReference>
<dbReference type="CDD" id="cd16922">
    <property type="entry name" value="HATPase_EvgS-ArcB-TorS-like"/>
    <property type="match status" value="1"/>
</dbReference>
<dbReference type="InterPro" id="IPR004358">
    <property type="entry name" value="Sig_transdc_His_kin-like_C"/>
</dbReference>
<dbReference type="Proteomes" id="UP000196521">
    <property type="component" value="Unassembled WGS sequence"/>
</dbReference>
<evidence type="ECO:0000313" key="20">
    <source>
        <dbReference type="EMBL" id="CAC5341485.1"/>
    </source>
</evidence>
<dbReference type="Gene3D" id="3.30.565.10">
    <property type="entry name" value="Histidine kinase-like ATPase, C-terminal domain"/>
    <property type="match status" value="1"/>
</dbReference>
<evidence type="ECO:0000256" key="4">
    <source>
        <dbReference type="ARBA" id="ARBA00012438"/>
    </source>
</evidence>
<evidence type="ECO:0000259" key="17">
    <source>
        <dbReference type="PROSITE" id="PS50109"/>
    </source>
</evidence>
<dbReference type="PRINTS" id="PR00344">
    <property type="entry name" value="BCTRLSENSOR"/>
</dbReference>
<keyword evidence="5" id="KW-1003">Cell membrane</keyword>
<dbReference type="EC" id="2.7.13.3" evidence="4"/>
<dbReference type="InterPro" id="IPR003594">
    <property type="entry name" value="HATPase_dom"/>
</dbReference>
<dbReference type="GO" id="GO:0000155">
    <property type="term" value="F:phosphorelay sensor kinase activity"/>
    <property type="evidence" value="ECO:0007669"/>
    <property type="project" value="InterPro"/>
</dbReference>
<name>A0A6J7ZJ86_PLARU</name>
<dbReference type="InterPro" id="IPR036890">
    <property type="entry name" value="HATPase_C_sf"/>
</dbReference>
<dbReference type="SMART" id="SM00388">
    <property type="entry name" value="HisKA"/>
    <property type="match status" value="1"/>
</dbReference>
<evidence type="ECO:0000256" key="3">
    <source>
        <dbReference type="ARBA" id="ARBA00006402"/>
    </source>
</evidence>
<dbReference type="SMART" id="SM00304">
    <property type="entry name" value="HAMP"/>
    <property type="match status" value="1"/>
</dbReference>
<dbReference type="GO" id="GO:0005886">
    <property type="term" value="C:plasma membrane"/>
    <property type="evidence" value="ECO:0007669"/>
    <property type="project" value="UniProtKB-SubCell"/>
</dbReference>
<dbReference type="CDD" id="cd06225">
    <property type="entry name" value="HAMP"/>
    <property type="match status" value="1"/>
</dbReference>
<dbReference type="InterPro" id="IPR036097">
    <property type="entry name" value="HisK_dim/P_sf"/>
</dbReference>
<evidence type="ECO:0000256" key="13">
    <source>
        <dbReference type="ARBA" id="ARBA00074306"/>
    </source>
</evidence>
<dbReference type="Gene3D" id="3.60.40.10">
    <property type="entry name" value="PPM-type phosphatase domain"/>
    <property type="match status" value="1"/>
</dbReference>
<evidence type="ECO:0000256" key="7">
    <source>
        <dbReference type="ARBA" id="ARBA00022679"/>
    </source>
</evidence>
<keyword evidence="10 16" id="KW-1133">Transmembrane helix</keyword>
<dbReference type="EMBL" id="CZCZ02000008">
    <property type="protein sequence ID" value="CAC5341485.1"/>
    <property type="molecule type" value="Genomic_DNA"/>
</dbReference>
<keyword evidence="8 16" id="KW-0812">Transmembrane</keyword>
<dbReference type="Pfam" id="PF00512">
    <property type="entry name" value="HisKA"/>
    <property type="match status" value="1"/>
</dbReference>
<feature type="domain" description="HAMP" evidence="19">
    <location>
        <begin position="380"/>
        <end position="432"/>
    </location>
</feature>
<feature type="modified residue" description="4-aspartylphosphate" evidence="14">
    <location>
        <position position="769"/>
    </location>
</feature>
<keyword evidence="9 20" id="KW-0418">Kinase</keyword>
<dbReference type="SUPFAM" id="SSF158472">
    <property type="entry name" value="HAMP domain-like"/>
    <property type="match status" value="1"/>
</dbReference>
<evidence type="ECO:0000256" key="15">
    <source>
        <dbReference type="SAM" id="Coils"/>
    </source>
</evidence>
<dbReference type="InterPro" id="IPR005467">
    <property type="entry name" value="His_kinase_dom"/>
</dbReference>
<dbReference type="InterPro" id="IPR033479">
    <property type="entry name" value="dCache_1"/>
</dbReference>
<evidence type="ECO:0000256" key="14">
    <source>
        <dbReference type="PROSITE-ProRule" id="PRU00169"/>
    </source>
</evidence>
<evidence type="ECO:0000256" key="11">
    <source>
        <dbReference type="ARBA" id="ARBA00023012"/>
    </source>
</evidence>
<evidence type="ECO:0000256" key="16">
    <source>
        <dbReference type="SAM" id="Phobius"/>
    </source>
</evidence>
<keyword evidence="12 16" id="KW-0472">Membrane</keyword>
<dbReference type="InterPro" id="IPR036457">
    <property type="entry name" value="PPM-type-like_dom_sf"/>
</dbReference>
<evidence type="ECO:0000256" key="5">
    <source>
        <dbReference type="ARBA" id="ARBA00022475"/>
    </source>
</evidence>
<dbReference type="RefSeq" id="WP_052347369.1">
    <property type="nucleotide sequence ID" value="NZ_LR812491.1"/>
</dbReference>
<dbReference type="InterPro" id="IPR003660">
    <property type="entry name" value="HAMP_dom"/>
</dbReference>
<evidence type="ECO:0000256" key="9">
    <source>
        <dbReference type="ARBA" id="ARBA00022777"/>
    </source>
</evidence>
<protein>
    <recommendedName>
        <fullName evidence="13">Circadian input-output histidine kinase CikA</fullName>
        <ecNumber evidence="4">2.7.13.3</ecNumber>
    </recommendedName>
</protein>
<evidence type="ECO:0000259" key="18">
    <source>
        <dbReference type="PROSITE" id="PS50110"/>
    </source>
</evidence>
<dbReference type="PANTHER" id="PTHR43047">
    <property type="entry name" value="TWO-COMPONENT HISTIDINE PROTEIN KINASE"/>
    <property type="match status" value="1"/>
</dbReference>
<dbReference type="PROSITE" id="PS50885">
    <property type="entry name" value="HAMP"/>
    <property type="match status" value="1"/>
</dbReference>
<dbReference type="InterPro" id="IPR001789">
    <property type="entry name" value="Sig_transdc_resp-reg_receiver"/>
</dbReference>
<comment type="subcellular location">
    <subcellularLocation>
        <location evidence="2">Cell membrane</location>
        <topology evidence="2">Multi-pass membrane protein</topology>
    </subcellularLocation>
</comment>
<keyword evidence="6 14" id="KW-0597">Phosphoprotein</keyword>
<comment type="similarity">
    <text evidence="3">In the N-terminal section; belongs to the phytochrome family.</text>
</comment>
<dbReference type="GO" id="GO:0009927">
    <property type="term" value="F:histidine phosphotransfer kinase activity"/>
    <property type="evidence" value="ECO:0007669"/>
    <property type="project" value="TreeGrafter"/>
</dbReference>
<keyword evidence="7 20" id="KW-0808">Transferase</keyword>
<evidence type="ECO:0000313" key="21">
    <source>
        <dbReference type="Proteomes" id="UP000196521"/>
    </source>
</evidence>
<evidence type="ECO:0000256" key="1">
    <source>
        <dbReference type="ARBA" id="ARBA00000085"/>
    </source>
</evidence>
<dbReference type="Pfam" id="PF00672">
    <property type="entry name" value="HAMP"/>
    <property type="match status" value="1"/>
</dbReference>
<dbReference type="Gene3D" id="3.30.450.20">
    <property type="entry name" value="PAS domain"/>
    <property type="match status" value="1"/>
</dbReference>
<dbReference type="Pfam" id="PF02518">
    <property type="entry name" value="HATPase_c"/>
    <property type="match status" value="1"/>
</dbReference>
<keyword evidence="15" id="KW-0175">Coiled coil</keyword>
<dbReference type="InterPro" id="IPR001932">
    <property type="entry name" value="PPM-type_phosphatase-like_dom"/>
</dbReference>
<sequence length="1094" mass="122894">MPISLPKFQLMWIKIVRKSRRPIPIRTVLIIPFLLQIFGAVGIVGWLSFNAGQKAVNEVVSQLQNEISARVEQNLEAYLAIPEKINQTNLNLLQSRILTFQDLTQWEKYLWRQVQIYPDINFIKITNAAGQERTGEQLGDGSLRINVIDKFTNFDFYSYKTDYKGDRTEVATIVKDFDTRKGVWYKDAVKAGDATWSSVYLSLLEPTLLMSALLPVYNPQTREVQGVLNTALRLDEIGNFLNRLKVGKSGQTFLIDSDGTLLATSTLEKPFLVVKDDRQLFAAIKSQNPLTQATAKYLSKTYTNLKDIKQGKELEFTWNHDRYFVKALPFQKGKTVNWLILVVVPESDFMEQINANTRTTIALCSLALLGATLIGLLTAQWIVKPILQLNIAAKKIAQGDWEQKVNLKREDELGQLAKSFNSMAKQLKESFTILEAKNEELQHLDQLKDEFLANTSHELRTPLNGIIGIAESLIDGATGDLSPQTNGNLAMIAASGRRLSSLVGDILDFSKLRHQNIELELRPLDIRAIVDAVCILSQHLITHKNLHIINRISVDFPLAEADENRLQQIFYNLIGNAIKFTPEGIVEISAIILPKGNKSQIAITISDTGIGIPTNKLDRIFESFEQGEGSTAREYGGTGLGLTITKQLIELHRGEITVESEMGIGSRFTFTLPIAENTVKTPTENRVKNPLQPQEINTLLSINSSFVQPQINLSSEVIKILIVDDEAVNRQVLFNNLSLNQYAVFQAINGEETLELIAKGLRPDVMLLDVMMPKMTGYEVTQKLREKFNATELPIILLTAKTQVQDIVTGLNMGANDYMIKPFAKDELLARIKTHVNISRLQTENLRLATELEVTRRLQQMILPRPEELAAIQGVEIVGFMEPAEEVGGDYYDVLETDGVVTLGIGDVTGHGLESGILMLMTQMGIRTLTEIRETDPIQFLTILNSTLYKNIERMNVDRNLTLVLLNYYQGLLTISGQHEEILIVRSDGNIERIDTMDLGLPIALDENITEFINSATVELKTGDGVVLYTDGITETFNVDRQQYGLDRLCDVISENWQHPIEDIKQSVINDVLTFRGKEKQFDDITLLILKQKA</sequence>
<dbReference type="CDD" id="cd00082">
    <property type="entry name" value="HisKA"/>
    <property type="match status" value="1"/>
</dbReference>
<dbReference type="InterPro" id="IPR011006">
    <property type="entry name" value="CheY-like_superfamily"/>
</dbReference>
<feature type="domain" description="Histidine kinase" evidence="17">
    <location>
        <begin position="454"/>
        <end position="676"/>
    </location>
</feature>
<gene>
    <name evidence="20" type="ORF">PLAN_130053</name>
</gene>
<dbReference type="PANTHER" id="PTHR43047:SF72">
    <property type="entry name" value="OSMOSENSING HISTIDINE PROTEIN KINASE SLN1"/>
    <property type="match status" value="1"/>
</dbReference>
<dbReference type="Gene3D" id="3.40.50.2300">
    <property type="match status" value="1"/>
</dbReference>